<evidence type="ECO:0000256" key="5">
    <source>
        <dbReference type="ARBA" id="ARBA00022785"/>
    </source>
</evidence>
<evidence type="ECO:0000256" key="3">
    <source>
        <dbReference type="ARBA" id="ARBA00022723"/>
    </source>
</evidence>
<dbReference type="PANTHER" id="PTHR42914">
    <property type="entry name" value="7-CYANO-7-DEAZAGUANINE SYNTHASE"/>
    <property type="match status" value="1"/>
</dbReference>
<protein>
    <recommendedName>
        <fullName evidence="9">7-cyano-7-deazaguanine synthase</fullName>
        <ecNumber evidence="9">6.3.4.20</ecNumber>
    </recommendedName>
</protein>
<keyword evidence="6" id="KW-0862">Zinc</keyword>
<dbReference type="EC" id="6.3.4.20" evidence="9"/>
<evidence type="ECO:0000256" key="9">
    <source>
        <dbReference type="ARBA" id="ARBA00039149"/>
    </source>
</evidence>
<evidence type="ECO:0000256" key="1">
    <source>
        <dbReference type="ARBA" id="ARBA00005061"/>
    </source>
</evidence>
<dbReference type="InterPro" id="IPR018317">
    <property type="entry name" value="QueC"/>
</dbReference>
<evidence type="ECO:0000256" key="6">
    <source>
        <dbReference type="ARBA" id="ARBA00022833"/>
    </source>
</evidence>
<evidence type="ECO:0000256" key="2">
    <source>
        <dbReference type="ARBA" id="ARBA00022598"/>
    </source>
</evidence>
<sequence length="198" mass="21176">MKTALLLSGGMDSIAIAWWRRPELAITVDYGQRPALAELRAAASAAEAMGIEHLTVKADLSALGSGDMAGAEPLSLAPVTEWWPFRNQMLVTLAAMKAVAHGVQRLLIGTLKTDGLHADGRPDFVTTLDALLRLQEGGLRLEAPAISLTSAELIRTSSIPMEVLAWAHSCHVGIHACGQCRGCQKHYQTLAELGVDPY</sequence>
<evidence type="ECO:0000256" key="7">
    <source>
        <dbReference type="ARBA" id="ARBA00022840"/>
    </source>
</evidence>
<dbReference type="GO" id="GO:0005524">
    <property type="term" value="F:ATP binding"/>
    <property type="evidence" value="ECO:0007669"/>
    <property type="project" value="UniProtKB-KW"/>
</dbReference>
<dbReference type="RefSeq" id="WP_043407451.1">
    <property type="nucleotide sequence ID" value="NZ_JPMI01000275.1"/>
</dbReference>
<proteinExistence type="inferred from homology"/>
<dbReference type="GO" id="GO:0046872">
    <property type="term" value="F:metal ion binding"/>
    <property type="evidence" value="ECO:0007669"/>
    <property type="project" value="UniProtKB-KW"/>
</dbReference>
<dbReference type="Pfam" id="PF06508">
    <property type="entry name" value="QueC"/>
    <property type="match status" value="1"/>
</dbReference>
<dbReference type="GO" id="GO:0016874">
    <property type="term" value="F:ligase activity"/>
    <property type="evidence" value="ECO:0007669"/>
    <property type="project" value="UniProtKB-KW"/>
</dbReference>
<reference evidence="11 12" key="1">
    <citation type="submission" date="2014-07" db="EMBL/GenBank/DDBJ databases">
        <title>Draft Genome Sequence of Gephyronic Acid Producer, Cystobacter violaceus Strain Cb vi76.</title>
        <authorList>
            <person name="Stevens D.C."/>
            <person name="Young J."/>
            <person name="Carmichael R."/>
            <person name="Tan J."/>
            <person name="Taylor R.E."/>
        </authorList>
    </citation>
    <scope>NUCLEOTIDE SEQUENCE [LARGE SCALE GENOMIC DNA]</scope>
    <source>
        <strain evidence="11 12">Cb vi76</strain>
    </source>
</reference>
<dbReference type="AlphaFoldDB" id="A0A084SK21"/>
<gene>
    <name evidence="11" type="ORF">Q664_38490</name>
</gene>
<evidence type="ECO:0000256" key="8">
    <source>
        <dbReference type="ARBA" id="ARBA00037993"/>
    </source>
</evidence>
<keyword evidence="5" id="KW-0671">Queuosine biosynthesis</keyword>
<comment type="pathway">
    <text evidence="1">Purine metabolism; 7-cyano-7-deazaguanine biosynthesis.</text>
</comment>
<accession>A0A084SK21</accession>
<evidence type="ECO:0000313" key="12">
    <source>
        <dbReference type="Proteomes" id="UP000028547"/>
    </source>
</evidence>
<dbReference type="EMBL" id="JPMI01000275">
    <property type="protein sequence ID" value="KFA88806.1"/>
    <property type="molecule type" value="Genomic_DNA"/>
</dbReference>
<dbReference type="Gene3D" id="3.40.50.620">
    <property type="entry name" value="HUPs"/>
    <property type="match status" value="1"/>
</dbReference>
<dbReference type="Proteomes" id="UP000028547">
    <property type="component" value="Unassembled WGS sequence"/>
</dbReference>
<evidence type="ECO:0000256" key="10">
    <source>
        <dbReference type="ARBA" id="ARBA00047890"/>
    </source>
</evidence>
<dbReference type="SUPFAM" id="SSF52402">
    <property type="entry name" value="Adenine nucleotide alpha hydrolases-like"/>
    <property type="match status" value="1"/>
</dbReference>
<dbReference type="GO" id="GO:0008616">
    <property type="term" value="P:tRNA queuosine(34) biosynthetic process"/>
    <property type="evidence" value="ECO:0007669"/>
    <property type="project" value="UniProtKB-KW"/>
</dbReference>
<keyword evidence="3" id="KW-0479">Metal-binding</keyword>
<name>A0A084SK21_9BACT</name>
<evidence type="ECO:0000313" key="11">
    <source>
        <dbReference type="EMBL" id="KFA88806.1"/>
    </source>
</evidence>
<comment type="caution">
    <text evidence="11">The sequence shown here is derived from an EMBL/GenBank/DDBJ whole genome shotgun (WGS) entry which is preliminary data.</text>
</comment>
<keyword evidence="7" id="KW-0067">ATP-binding</keyword>
<comment type="similarity">
    <text evidence="8">Belongs to the QueC family.</text>
</comment>
<evidence type="ECO:0000256" key="4">
    <source>
        <dbReference type="ARBA" id="ARBA00022741"/>
    </source>
</evidence>
<organism evidence="11 12">
    <name type="scientific">Archangium violaceum Cb vi76</name>
    <dbReference type="NCBI Taxonomy" id="1406225"/>
    <lineage>
        <taxon>Bacteria</taxon>
        <taxon>Pseudomonadati</taxon>
        <taxon>Myxococcota</taxon>
        <taxon>Myxococcia</taxon>
        <taxon>Myxococcales</taxon>
        <taxon>Cystobacterineae</taxon>
        <taxon>Archangiaceae</taxon>
        <taxon>Archangium</taxon>
    </lineage>
</organism>
<comment type="catalytic activity">
    <reaction evidence="10">
        <text>7-carboxy-7-carbaguanine + NH4(+) + 2 ATP = 7-cyano-7-carbaguanine + 2 AMP + 2 diphosphate + 2 H(+)</text>
        <dbReference type="Rhea" id="RHEA:27982"/>
        <dbReference type="ChEBI" id="CHEBI:15378"/>
        <dbReference type="ChEBI" id="CHEBI:28938"/>
        <dbReference type="ChEBI" id="CHEBI:30616"/>
        <dbReference type="ChEBI" id="CHEBI:33019"/>
        <dbReference type="ChEBI" id="CHEBI:45075"/>
        <dbReference type="ChEBI" id="CHEBI:61036"/>
        <dbReference type="ChEBI" id="CHEBI:456215"/>
        <dbReference type="EC" id="6.3.4.20"/>
    </reaction>
</comment>
<dbReference type="PANTHER" id="PTHR42914:SF1">
    <property type="entry name" value="7-CYANO-7-DEAZAGUANINE SYNTHASE"/>
    <property type="match status" value="1"/>
</dbReference>
<keyword evidence="4" id="KW-0547">Nucleotide-binding</keyword>
<keyword evidence="2" id="KW-0436">Ligase</keyword>
<dbReference type="InterPro" id="IPR014729">
    <property type="entry name" value="Rossmann-like_a/b/a_fold"/>
</dbReference>